<proteinExistence type="predicted"/>
<dbReference type="EMBL" id="JADKYB010000022">
    <property type="protein sequence ID" value="MBM9509095.1"/>
    <property type="molecule type" value="Genomic_DNA"/>
</dbReference>
<gene>
    <name evidence="1" type="ORF">ITX44_32025</name>
</gene>
<evidence type="ECO:0000313" key="1">
    <source>
        <dbReference type="EMBL" id="MBM9509095.1"/>
    </source>
</evidence>
<dbReference type="RefSeq" id="WP_205361728.1">
    <property type="nucleotide sequence ID" value="NZ_JADKYB010000022.1"/>
</dbReference>
<protein>
    <submittedName>
        <fullName evidence="1">Uncharacterized protein</fullName>
    </submittedName>
</protein>
<dbReference type="Proteomes" id="UP000749040">
    <property type="component" value="Unassembled WGS sequence"/>
</dbReference>
<name>A0ABS2U0I0_9ACTN</name>
<accession>A0ABS2U0I0</accession>
<sequence>MHVPPQATIELQTADGWRSFRLEPEETFYLSRKVIAQHDPELAQFCSRRPNCPQVFYQRNRWTMQNESESRRVRVAFPRGGFEEIGHGASVTLARGRTVIYFGPNWKGQVAVVVAGGAEPERDMTSVSGEVTYRGPEPTGPVAQMLKQGSSSRIVLVTVLAPWLSGDPALRDLRDRSVAAKCAGFSVGFVDKVLKEVRAALWPDADSRPSRPELAEYFMIRGLLGAADVAALPHVSCAHPGSRGSGAGLTGPGSGPGL</sequence>
<evidence type="ECO:0000313" key="2">
    <source>
        <dbReference type="Proteomes" id="UP000749040"/>
    </source>
</evidence>
<comment type="caution">
    <text evidence="1">The sequence shown here is derived from an EMBL/GenBank/DDBJ whole genome shotgun (WGS) entry which is preliminary data.</text>
</comment>
<organism evidence="1 2">
    <name type="scientific">Actinacidiphila acididurans</name>
    <dbReference type="NCBI Taxonomy" id="2784346"/>
    <lineage>
        <taxon>Bacteria</taxon>
        <taxon>Bacillati</taxon>
        <taxon>Actinomycetota</taxon>
        <taxon>Actinomycetes</taxon>
        <taxon>Kitasatosporales</taxon>
        <taxon>Streptomycetaceae</taxon>
        <taxon>Actinacidiphila</taxon>
    </lineage>
</organism>
<keyword evidence="2" id="KW-1185">Reference proteome</keyword>
<reference evidence="1 2" key="1">
    <citation type="submission" date="2021-01" db="EMBL/GenBank/DDBJ databases">
        <title>Streptomyces acididurans sp. nov., isolated from a peat swamp forest soil.</title>
        <authorList>
            <person name="Chantavorakit T."/>
            <person name="Duangmal K."/>
        </authorList>
    </citation>
    <scope>NUCLEOTIDE SEQUENCE [LARGE SCALE GENOMIC DNA]</scope>
    <source>
        <strain evidence="1 2">KK5PA1</strain>
    </source>
</reference>